<name>A0A1Y1L6Z0_PHOPY</name>
<keyword evidence="4 8" id="KW-0677">Repeat</keyword>
<keyword evidence="3 8" id="KW-0819">tRNA processing</keyword>
<reference evidence="11" key="3">
    <citation type="submission" date="2019-08" db="EMBL/GenBank/DDBJ databases">
        <authorList>
            <consortium name="Photinus pyralis genome working group"/>
            <person name="Fallon T.R."/>
            <person name="Sander Lower S.E."/>
            <person name="Weng J.-K."/>
        </authorList>
    </citation>
    <scope>NUCLEOTIDE SEQUENCE</scope>
    <source>
        <strain evidence="11">1611_PpyrPB1</strain>
        <tissue evidence="11">Whole body</tissue>
    </source>
</reference>
<proteinExistence type="inferred from homology"/>
<evidence type="ECO:0000256" key="3">
    <source>
        <dbReference type="ARBA" id="ARBA00022694"/>
    </source>
</evidence>
<evidence type="ECO:0000256" key="5">
    <source>
        <dbReference type="ARBA" id="ARBA00023242"/>
    </source>
</evidence>
<organism evidence="10">
    <name type="scientific">Photinus pyralis</name>
    <name type="common">Common eastern firefly</name>
    <name type="synonym">Lampyris pyralis</name>
    <dbReference type="NCBI Taxonomy" id="7054"/>
    <lineage>
        <taxon>Eukaryota</taxon>
        <taxon>Metazoa</taxon>
        <taxon>Ecdysozoa</taxon>
        <taxon>Arthropoda</taxon>
        <taxon>Hexapoda</taxon>
        <taxon>Insecta</taxon>
        <taxon>Pterygota</taxon>
        <taxon>Neoptera</taxon>
        <taxon>Endopterygota</taxon>
        <taxon>Coleoptera</taxon>
        <taxon>Polyphaga</taxon>
        <taxon>Elateriformia</taxon>
        <taxon>Elateroidea</taxon>
        <taxon>Lampyridae</taxon>
        <taxon>Lampyrinae</taxon>
        <taxon>Photinus</taxon>
    </lineage>
</organism>
<comment type="function">
    <text evidence="8">Required for the formation of N(7)-methylguanine at position 46 (m7G46) in tRNA. In the complex, it is required to stabilize and induce conformational changes of the catalytic subunit.</text>
</comment>
<dbReference type="PANTHER" id="PTHR16288:SF0">
    <property type="entry name" value="TRNA (GUANINE-N(7)-)-METHYLTRANSFERASE NON-CATALYTIC SUBUNIT WDR4"/>
    <property type="match status" value="1"/>
</dbReference>
<dbReference type="InParanoid" id="A0A1Y1L6Z0"/>
<comment type="function">
    <text evidence="6">Required for the Mettl1-dependent formation of N(7)-methylguanine at position 46 (m7G46) in tRNA. In the Mettl1-wuho methyltransferase complex, it is required to stabilize and induce conformational changes of the catalytic subunit. Required for binding of nanos mRNA and repression of translation by the mei-P26-bgcn-bam-sxl complex. May cooperate with mei-P26 and nanos to derepress the BMP signaling pathway. May cooperate with mei-P26 to suppress expression of a subset of microRNAs. May cooperate with mei-P26 to regulate bam expression levels in germline cells during gametogenesis. Required to promote mitosis to meiosis transition during gametogenesis. May regulate germline cell division in part by regulating ribosome biogenesis.</text>
</comment>
<dbReference type="InterPro" id="IPR001680">
    <property type="entry name" value="WD40_rpt"/>
</dbReference>
<dbReference type="PANTHER" id="PTHR16288">
    <property type="entry name" value="WD40 REPEAT PROTEIN 4"/>
    <property type="match status" value="1"/>
</dbReference>
<dbReference type="InterPro" id="IPR036322">
    <property type="entry name" value="WD40_repeat_dom_sf"/>
</dbReference>
<dbReference type="OrthoDB" id="371245at2759"/>
<feature type="repeat" description="WD" evidence="9">
    <location>
        <begin position="165"/>
        <end position="204"/>
    </location>
</feature>
<dbReference type="Gene3D" id="2.130.10.10">
    <property type="entry name" value="YVTN repeat-like/Quinoprotein amine dehydrogenase"/>
    <property type="match status" value="1"/>
</dbReference>
<dbReference type="InterPro" id="IPR028884">
    <property type="entry name" value="Trm82"/>
</dbReference>
<dbReference type="UniPathway" id="UPA00989"/>
<dbReference type="GO" id="GO:0005634">
    <property type="term" value="C:nucleus"/>
    <property type="evidence" value="ECO:0007669"/>
    <property type="project" value="UniProtKB-SubCell"/>
</dbReference>
<comment type="subcellular location">
    <subcellularLocation>
        <location evidence="1 8">Nucleus</location>
    </subcellularLocation>
</comment>
<evidence type="ECO:0000313" key="10">
    <source>
        <dbReference type="EMBL" id="JAV69344.1"/>
    </source>
</evidence>
<evidence type="ECO:0000256" key="8">
    <source>
        <dbReference type="HAMAP-Rule" id="MF_03056"/>
    </source>
</evidence>
<comment type="similarity">
    <text evidence="8">Belongs to the WD repeat TRM82 family.</text>
</comment>
<dbReference type="GO" id="GO:0005829">
    <property type="term" value="C:cytosol"/>
    <property type="evidence" value="ECO:0007669"/>
    <property type="project" value="TreeGrafter"/>
</dbReference>
<evidence type="ECO:0000313" key="12">
    <source>
        <dbReference type="Proteomes" id="UP000327044"/>
    </source>
</evidence>
<dbReference type="FunCoup" id="A0A1Y1L6Z0">
    <property type="interactions" value="607"/>
</dbReference>
<reference evidence="10" key="1">
    <citation type="journal article" date="2016" name="Sci. Rep.">
        <title>Molecular characterization of firefly nuptial gifts: a multi-omics approach sheds light on postcopulatory sexual selection.</title>
        <authorList>
            <person name="Al-Wathiqui N."/>
            <person name="Fallon T.R."/>
            <person name="South A."/>
            <person name="Weng J.K."/>
            <person name="Lewis S.M."/>
        </authorList>
    </citation>
    <scope>NUCLEOTIDE SEQUENCE</scope>
</reference>
<evidence type="ECO:0000256" key="7">
    <source>
        <dbReference type="ARBA" id="ARBA00093542"/>
    </source>
</evidence>
<accession>A0A1Y1L6Z0</accession>
<evidence type="ECO:0000256" key="4">
    <source>
        <dbReference type="ARBA" id="ARBA00022737"/>
    </source>
</evidence>
<dbReference type="InterPro" id="IPR015943">
    <property type="entry name" value="WD40/YVTN_repeat-like_dom_sf"/>
</dbReference>
<dbReference type="EMBL" id="GEZM01063058">
    <property type="protein sequence ID" value="JAV69344.1"/>
    <property type="molecule type" value="Transcribed_RNA"/>
</dbReference>
<reference evidence="11 12" key="2">
    <citation type="journal article" date="2018" name="Elife">
        <title>Firefly genomes illuminate parallel origins of bioluminescence in beetles.</title>
        <authorList>
            <person name="Fallon T.R."/>
            <person name="Lower S.E."/>
            <person name="Chang C.H."/>
            <person name="Bessho-Uehara M."/>
            <person name="Martin G.J."/>
            <person name="Bewick A.J."/>
            <person name="Behringer M."/>
            <person name="Debat H.J."/>
            <person name="Wong I."/>
            <person name="Day J.C."/>
            <person name="Suvorov A."/>
            <person name="Silva C.J."/>
            <person name="Stanger-Hall K.F."/>
            <person name="Hall D.W."/>
            <person name="Schmitz R.J."/>
            <person name="Nelson D.R."/>
            <person name="Lewis S.M."/>
            <person name="Shigenobu S."/>
            <person name="Bybee S.M."/>
            <person name="Larracuente A.M."/>
            <person name="Oba Y."/>
            <person name="Weng J.K."/>
        </authorList>
    </citation>
    <scope>NUCLEOTIDE SEQUENCE [LARGE SCALE GENOMIC DNA]</scope>
    <source>
        <strain evidence="11">1611_PpyrPB1</strain>
        <tissue evidence="11">Whole body</tissue>
    </source>
</reference>
<evidence type="ECO:0000256" key="1">
    <source>
        <dbReference type="ARBA" id="ARBA00004123"/>
    </source>
</evidence>
<comment type="subunit">
    <text evidence="7">Forms a heterodimer with the catalytic subunit Mettl1. Interacts with mei-P26 and weakly interacts with bgcn; required for the function or formation of the mei-P26-bgcn-bam-sxl complex. Interacts with nanos; may be involved in mei-P26-dependent derepression of the BMP signaling pathway. Interacts with Myc; the interaction may be mediated by mei-P26 and may be involved in the regulation of ribosome biogenesis.</text>
</comment>
<keyword evidence="2 8" id="KW-0853">WD repeat</keyword>
<gene>
    <name evidence="11" type="ORF">PPYR_14034</name>
</gene>
<dbReference type="PROSITE" id="PS50294">
    <property type="entry name" value="WD_REPEATS_REGION"/>
    <property type="match status" value="1"/>
</dbReference>
<dbReference type="AlphaFoldDB" id="A0A1Y1L6Z0"/>
<sequence length="363" mass="41524">MILIHKHEDNLYIFIRDWLIHYNYTTSTYTEFQIHQPTDVREKLSEDRNVAAVSASKDNRLIAVTLCNKQLVIYDEKLNVIANVVCKRAACALTFTDDDDLLIADKTGDVFVYKLDRQPELLLGHLSMLLDVAVSECGRYVITCDRDEKIRVSHYPDSYNIASYCLGHEEFVTHLKMYGDILISAGGDGTVRFWDFVNGRQLNVVNTNDHLPDKAVVAEFRKEMGVENADVTALPIVDLQVYKSEQSAYLGVRLLGSDSVQVYRLQNASDVRLVDVLTVPSLLAFHLGERLLVVTERGFLHYTVAPNKLTKTDVSDACFEKCEHLLKDHVSQSKSLFCNLYKRKYDNVQEYLEKKKMRIENKS</sequence>
<dbReference type="EMBL" id="VVIM01000010">
    <property type="protein sequence ID" value="KAB0792073.1"/>
    <property type="molecule type" value="Genomic_DNA"/>
</dbReference>
<evidence type="ECO:0000256" key="9">
    <source>
        <dbReference type="PROSITE-ProRule" id="PRU00221"/>
    </source>
</evidence>
<dbReference type="HAMAP" id="MF_03056">
    <property type="entry name" value="TRM82"/>
    <property type="match status" value="1"/>
</dbReference>
<keyword evidence="12" id="KW-1185">Reference proteome</keyword>
<protein>
    <submittedName>
        <fullName evidence="10">Uncharacterized protein</fullName>
    </submittedName>
</protein>
<evidence type="ECO:0000256" key="2">
    <source>
        <dbReference type="ARBA" id="ARBA00022574"/>
    </source>
</evidence>
<dbReference type="SUPFAM" id="SSF50978">
    <property type="entry name" value="WD40 repeat-like"/>
    <property type="match status" value="1"/>
</dbReference>
<evidence type="ECO:0000313" key="11">
    <source>
        <dbReference type="EMBL" id="KAB0792073.1"/>
    </source>
</evidence>
<dbReference type="Proteomes" id="UP000327044">
    <property type="component" value="Unassembled WGS sequence"/>
</dbReference>
<dbReference type="GO" id="GO:0106004">
    <property type="term" value="P:tRNA (guanine-N7)-methylation"/>
    <property type="evidence" value="ECO:0007669"/>
    <property type="project" value="UniProtKB-UniRule"/>
</dbReference>
<evidence type="ECO:0000256" key="6">
    <source>
        <dbReference type="ARBA" id="ARBA00093337"/>
    </source>
</evidence>
<comment type="pathway">
    <text evidence="8">tRNA modification; N(7)-methylguanine-tRNA biosynthesis.</text>
</comment>
<keyword evidence="5 8" id="KW-0539">Nucleus</keyword>
<dbReference type="PROSITE" id="PS50082">
    <property type="entry name" value="WD_REPEATS_2"/>
    <property type="match status" value="1"/>
</dbReference>
<dbReference type="GO" id="GO:0043527">
    <property type="term" value="C:tRNA methyltransferase complex"/>
    <property type="evidence" value="ECO:0007669"/>
    <property type="project" value="TreeGrafter"/>
</dbReference>
<dbReference type="SMART" id="SM00320">
    <property type="entry name" value="WD40"/>
    <property type="match status" value="3"/>
</dbReference>
<dbReference type="Pfam" id="PF00400">
    <property type="entry name" value="WD40"/>
    <property type="match status" value="2"/>
</dbReference>